<dbReference type="InterPro" id="IPR011990">
    <property type="entry name" value="TPR-like_helical_dom_sf"/>
</dbReference>
<dbReference type="EMBL" id="AP024485">
    <property type="protein sequence ID" value="BCS86775.1"/>
    <property type="molecule type" value="Genomic_DNA"/>
</dbReference>
<organism evidence="2 3">
    <name type="scientific">Pseudodesulfovibrio sediminis</name>
    <dbReference type="NCBI Taxonomy" id="2810563"/>
    <lineage>
        <taxon>Bacteria</taxon>
        <taxon>Pseudomonadati</taxon>
        <taxon>Thermodesulfobacteriota</taxon>
        <taxon>Desulfovibrionia</taxon>
        <taxon>Desulfovibrionales</taxon>
        <taxon>Desulfovibrionaceae</taxon>
    </lineage>
</organism>
<keyword evidence="1" id="KW-0732">Signal</keyword>
<feature type="signal peptide" evidence="1">
    <location>
        <begin position="1"/>
        <end position="18"/>
    </location>
</feature>
<reference evidence="2" key="1">
    <citation type="journal article" date="2022" name="Arch. Microbiol.">
        <title>Pseudodesulfovibrio sediminis sp. nov., a mesophilic and neutrophilic sulfate-reducing bacterium isolated from sediment of a brackish lake.</title>
        <authorList>
            <person name="Takahashi A."/>
            <person name="Kojima H."/>
            <person name="Watanabe M."/>
            <person name="Fukui M."/>
        </authorList>
    </citation>
    <scope>NUCLEOTIDE SEQUENCE</scope>
    <source>
        <strain evidence="2">SF6</strain>
    </source>
</reference>
<proteinExistence type="predicted"/>
<evidence type="ECO:0000313" key="2">
    <source>
        <dbReference type="EMBL" id="BCS86775.1"/>
    </source>
</evidence>
<dbReference type="PROSITE" id="PS51257">
    <property type="entry name" value="PROKAR_LIPOPROTEIN"/>
    <property type="match status" value="1"/>
</dbReference>
<dbReference type="Proteomes" id="UP001053296">
    <property type="component" value="Chromosome"/>
</dbReference>
<accession>A0ABM7P1Z7</accession>
<protein>
    <submittedName>
        <fullName evidence="2">Uncharacterized protein</fullName>
    </submittedName>
</protein>
<sequence>MKKFVFAVLIVSMIVSLAACGAQKTDLTEGVELYKEGNCKGAIPYLDATIANPETSMDMAYAYFLKGQCAEKAGELAKAYEHYYAAKRVTCYEVGNERRTSNNTIARSEYCQQILPKKLTKLAPSVGEEQIQAITAKVDEELSSIYMQRFQKRLSD</sequence>
<name>A0ABM7P1Z7_9BACT</name>
<evidence type="ECO:0000256" key="1">
    <source>
        <dbReference type="SAM" id="SignalP"/>
    </source>
</evidence>
<keyword evidence="3" id="KW-1185">Reference proteome</keyword>
<dbReference type="Gene3D" id="1.25.40.10">
    <property type="entry name" value="Tetratricopeptide repeat domain"/>
    <property type="match status" value="1"/>
</dbReference>
<gene>
    <name evidence="2" type="ORF">PSDVSF_00170</name>
</gene>
<dbReference type="SUPFAM" id="SSF48452">
    <property type="entry name" value="TPR-like"/>
    <property type="match status" value="1"/>
</dbReference>
<dbReference type="RefSeq" id="WP_229592350.1">
    <property type="nucleotide sequence ID" value="NZ_AP024485.1"/>
</dbReference>
<feature type="chain" id="PRO_5045192944" evidence="1">
    <location>
        <begin position="19"/>
        <end position="156"/>
    </location>
</feature>
<evidence type="ECO:0000313" key="3">
    <source>
        <dbReference type="Proteomes" id="UP001053296"/>
    </source>
</evidence>